<dbReference type="AlphaFoldDB" id="A0A2X2CM68"/>
<proteinExistence type="predicted"/>
<dbReference type="Proteomes" id="UP000250443">
    <property type="component" value="Unassembled WGS sequence"/>
</dbReference>
<sequence>MTRSADAPSKDQLIRDLTKARTGLIHTYVMHVVWFGVMCVFFSLQWEKHGMQASVLLTLVTLPPVLFYTVRVHRLCRSIEPKARTVGLMTALITTFVLSPFESGLVLPAKNLMAANKILKAHQQVTTLAPVAKTAKQLGQA</sequence>
<name>A0A2X2CM68_PSELU</name>
<feature type="transmembrane region" description="Helical" evidence="1">
    <location>
        <begin position="23"/>
        <end position="44"/>
    </location>
</feature>
<feature type="transmembrane region" description="Helical" evidence="1">
    <location>
        <begin position="50"/>
        <end position="70"/>
    </location>
</feature>
<dbReference type="Proteomes" id="UP000626180">
    <property type="component" value="Unassembled WGS sequence"/>
</dbReference>
<dbReference type="EMBL" id="JADMCD010000018">
    <property type="protein sequence ID" value="MBF8643541.1"/>
    <property type="molecule type" value="Genomic_DNA"/>
</dbReference>
<keyword evidence="1" id="KW-0472">Membrane</keyword>
<feature type="transmembrane region" description="Helical" evidence="1">
    <location>
        <begin position="82"/>
        <end position="101"/>
    </location>
</feature>
<keyword evidence="1" id="KW-0812">Transmembrane</keyword>
<gene>
    <name evidence="2" type="ORF">IRZ65_23030</name>
    <name evidence="3" type="ORF">NCTC11842_02635</name>
</gene>
<keyword evidence="5" id="KW-1185">Reference proteome</keyword>
<organism evidence="3 4">
    <name type="scientific">Pseudomonas luteola</name>
    <dbReference type="NCBI Taxonomy" id="47886"/>
    <lineage>
        <taxon>Bacteria</taxon>
        <taxon>Pseudomonadati</taxon>
        <taxon>Pseudomonadota</taxon>
        <taxon>Gammaproteobacteria</taxon>
        <taxon>Pseudomonadales</taxon>
        <taxon>Pseudomonadaceae</taxon>
        <taxon>Pseudomonas</taxon>
    </lineage>
</organism>
<evidence type="ECO:0000313" key="2">
    <source>
        <dbReference type="EMBL" id="MBF8643541.1"/>
    </source>
</evidence>
<evidence type="ECO:0000313" key="3">
    <source>
        <dbReference type="EMBL" id="SPZ08143.1"/>
    </source>
</evidence>
<accession>A0A2X2CM68</accession>
<evidence type="ECO:0000313" key="5">
    <source>
        <dbReference type="Proteomes" id="UP000626180"/>
    </source>
</evidence>
<keyword evidence="1" id="KW-1133">Transmembrane helix</keyword>
<dbReference type="EMBL" id="UAUF01000012">
    <property type="protein sequence ID" value="SPZ08143.1"/>
    <property type="molecule type" value="Genomic_DNA"/>
</dbReference>
<reference evidence="3 4" key="1">
    <citation type="submission" date="2018-06" db="EMBL/GenBank/DDBJ databases">
        <authorList>
            <consortium name="Pathogen Informatics"/>
            <person name="Doyle S."/>
        </authorList>
    </citation>
    <scope>NUCLEOTIDE SEQUENCE [LARGE SCALE GENOMIC DNA]</scope>
    <source>
        <strain evidence="3 4">NCTC11842</strain>
    </source>
</reference>
<evidence type="ECO:0000256" key="1">
    <source>
        <dbReference type="SAM" id="Phobius"/>
    </source>
</evidence>
<reference evidence="2 5" key="2">
    <citation type="submission" date="2020-10" db="EMBL/GenBank/DDBJ databases">
        <title>Genome sequences of Pseudomonas isolates.</title>
        <authorList>
            <person name="Wessels L."/>
            <person name="Reich F."/>
            <person name="Hammerl J."/>
        </authorList>
    </citation>
    <scope>NUCLEOTIDE SEQUENCE [LARGE SCALE GENOMIC DNA]</scope>
    <source>
        <strain evidence="2 5">20-MO00624-0</strain>
    </source>
</reference>
<evidence type="ECO:0000313" key="4">
    <source>
        <dbReference type="Proteomes" id="UP000250443"/>
    </source>
</evidence>
<protein>
    <submittedName>
        <fullName evidence="3">Uncharacterized protein</fullName>
    </submittedName>
</protein>
<dbReference type="RefSeq" id="WP_010794841.1">
    <property type="nucleotide sequence ID" value="NZ_CP069262.1"/>
</dbReference>